<dbReference type="RefSeq" id="WP_272003921.1">
    <property type="nucleotide sequence ID" value="NZ_JAQLXO010000031.1"/>
</dbReference>
<evidence type="ECO:0000313" key="2">
    <source>
        <dbReference type="EMBL" id="MDB7983343.1"/>
    </source>
</evidence>
<protein>
    <submittedName>
        <fullName evidence="2">SAVED domain-containing protein</fullName>
    </submittedName>
</protein>
<sequence>MEGIVERKNGETTILEVKYLSEDLKKKIQDELVEICHGEYALVSDFDEHSFEATVKELINYRIPKYKNKKIGAIGELLLNVMMREFTDMKVVSPFFNLEERNAKKGFDIIAVDSNMELWIIESKAGELGKYKNSTDKVCERINAAKNDLDIRLNEHNSQLWLNAMNSVRSALDDTSEKNTILNILRDNKSYSSCDKNVVLGGTVFCVFDTKIDLAKIEELYNSILKSKKFSKLKLIAIQKQTYQAIIDFLATLVENDYYGQIDS</sequence>
<name>A0AAW6CSG5_9FIRM</name>
<accession>A0AAW6CSG5</accession>
<dbReference type="InterPro" id="IPR014976">
    <property type="entry name" value="AbpA_HamA_C"/>
</dbReference>
<evidence type="ECO:0000259" key="1">
    <source>
        <dbReference type="Pfam" id="PF08878"/>
    </source>
</evidence>
<proteinExistence type="predicted"/>
<dbReference type="Proteomes" id="UP001212981">
    <property type="component" value="Unassembled WGS sequence"/>
</dbReference>
<dbReference type="Pfam" id="PF08878">
    <property type="entry name" value="HamA"/>
    <property type="match status" value="1"/>
</dbReference>
<evidence type="ECO:0000313" key="3">
    <source>
        <dbReference type="Proteomes" id="UP001212981"/>
    </source>
</evidence>
<comment type="caution">
    <text evidence="2">The sequence shown here is derived from an EMBL/GenBank/DDBJ whole genome shotgun (WGS) entry which is preliminary data.</text>
</comment>
<dbReference type="AlphaFoldDB" id="A0AAW6CSG5"/>
<gene>
    <name evidence="2" type="ORF">PND82_11025</name>
</gene>
<organism evidence="2 3">
    <name type="scientific">Faecalicoccus pleomorphus</name>
    <dbReference type="NCBI Taxonomy" id="1323"/>
    <lineage>
        <taxon>Bacteria</taxon>
        <taxon>Bacillati</taxon>
        <taxon>Bacillota</taxon>
        <taxon>Erysipelotrichia</taxon>
        <taxon>Erysipelotrichales</taxon>
        <taxon>Erysipelotrichaceae</taxon>
        <taxon>Faecalicoccus</taxon>
    </lineage>
</organism>
<reference evidence="2" key="1">
    <citation type="submission" date="2023-01" db="EMBL/GenBank/DDBJ databases">
        <title>Human gut microbiome strain richness.</title>
        <authorList>
            <person name="Chen-Liaw A."/>
        </authorList>
    </citation>
    <scope>NUCLEOTIDE SEQUENCE</scope>
    <source>
        <strain evidence="2">D8_m1001271B151109d0_201107</strain>
    </source>
</reference>
<feature type="domain" description="Anti-bacteriophage protein A/HamA C-terminal" evidence="1">
    <location>
        <begin position="18"/>
        <end position="248"/>
    </location>
</feature>
<dbReference type="EMBL" id="JAQLXO010000031">
    <property type="protein sequence ID" value="MDB7983343.1"/>
    <property type="molecule type" value="Genomic_DNA"/>
</dbReference>